<feature type="region of interest" description="Disordered" evidence="1">
    <location>
        <begin position="90"/>
        <end position="113"/>
    </location>
</feature>
<sequence>MSKNKKPQFIFQLLIRVSPSLFHRPIPSLSYLNRSDSKATNGTCRGLTSNGRPCRRAVQQTAPKTDKRGRPVTPDPRDESLYCWQHREQANMSAHSSPGPRATSTPILEGRTSLDTLADRLGLVDLQEKKKYKRDTDGRKQTAPRPKPQPKQSLMCCCFSVPLQDVQESRPSRPQPRPVQKTSASVPPKRASKQHLTASQNTSSAKNSRRSRKSTGSQTAQIKDFIPDSVDAQTASALMSELARPFGASEEPGFIYMFWLTPTSQSSSAPADAARSLLSPPSPNRPPRSRSASNAVSSFAAADPSTSKNTMLLKIGRAANVQRRLNQWQRQCGHEVEILRYYPYLPGSQESSGVVPHMTQHVHRVERLVHIELAGMGLKKDAEKCDACGREHREWFEVEATREGIKAVDGVIRRWIEWDETMT</sequence>
<dbReference type="SMART" id="SM00974">
    <property type="entry name" value="T5orf172"/>
    <property type="match status" value="1"/>
</dbReference>
<feature type="region of interest" description="Disordered" evidence="1">
    <location>
        <begin position="128"/>
        <end position="154"/>
    </location>
</feature>
<dbReference type="InterPro" id="IPR018306">
    <property type="entry name" value="Phage_T5_Orf172_DNA-bd"/>
</dbReference>
<dbReference type="AlphaFoldDB" id="A0A0D2XKB4"/>
<reference evidence="4" key="1">
    <citation type="journal article" date="2012" name="Mol. Plant Microbe Interact.">
        <title>A highly conserved effector in Fusarium oxysporum is required for full virulence on Arabidopsis.</title>
        <authorList>
            <person name="Thatcher L.F."/>
            <person name="Gardiner D.M."/>
            <person name="Kazan K."/>
            <person name="Manners J."/>
        </authorList>
    </citation>
    <scope>NUCLEOTIDE SEQUENCE [LARGE SCALE GENOMIC DNA]</scope>
    <source>
        <strain evidence="4">Fo5176</strain>
    </source>
</reference>
<evidence type="ECO:0000256" key="1">
    <source>
        <dbReference type="SAM" id="MobiDB-lite"/>
    </source>
</evidence>
<reference evidence="3" key="2">
    <citation type="submission" date="2025-08" db="UniProtKB">
        <authorList>
            <consortium name="EnsemblFungi"/>
        </authorList>
    </citation>
    <scope>IDENTIFICATION</scope>
    <source>
        <strain evidence="3">4287 / CBS 123668 / FGSC 9935 / NRRL 34936</strain>
    </source>
</reference>
<proteinExistence type="predicted"/>
<feature type="compositionally biased region" description="Basic and acidic residues" evidence="1">
    <location>
        <begin position="64"/>
        <end position="78"/>
    </location>
</feature>
<feature type="compositionally biased region" description="Polar residues" evidence="1">
    <location>
        <begin position="90"/>
        <end position="106"/>
    </location>
</feature>
<feature type="compositionally biased region" description="Low complexity" evidence="1">
    <location>
        <begin position="269"/>
        <end position="279"/>
    </location>
</feature>
<feature type="domain" description="Bacteriophage T5 Orf172 DNA-binding" evidence="2">
    <location>
        <begin position="307"/>
        <end position="408"/>
    </location>
</feature>
<dbReference type="InterPro" id="IPR053006">
    <property type="entry name" value="Meiosis_regulatory"/>
</dbReference>
<feature type="compositionally biased region" description="Low complexity" evidence="1">
    <location>
        <begin position="289"/>
        <end position="302"/>
    </location>
</feature>
<evidence type="ECO:0000313" key="3">
    <source>
        <dbReference type="EnsemblFungi" id="FOXG_04387P0"/>
    </source>
</evidence>
<feature type="region of interest" description="Disordered" evidence="1">
    <location>
        <begin position="45"/>
        <end position="78"/>
    </location>
</feature>
<dbReference type="Pfam" id="PF10544">
    <property type="entry name" value="T5orf172"/>
    <property type="match status" value="1"/>
</dbReference>
<protein>
    <recommendedName>
        <fullName evidence="2">Bacteriophage T5 Orf172 DNA-binding domain-containing protein</fullName>
    </recommendedName>
</protein>
<feature type="region of interest" description="Disordered" evidence="1">
    <location>
        <begin position="269"/>
        <end position="302"/>
    </location>
</feature>
<organism evidence="3 4">
    <name type="scientific">Fusarium oxysporum (strain Fo5176)</name>
    <name type="common">Fusarium vascular wilt</name>
    <dbReference type="NCBI Taxonomy" id="660025"/>
    <lineage>
        <taxon>Eukaryota</taxon>
        <taxon>Fungi</taxon>
        <taxon>Dikarya</taxon>
        <taxon>Ascomycota</taxon>
        <taxon>Pezizomycotina</taxon>
        <taxon>Sordariomycetes</taxon>
        <taxon>Hypocreomycetidae</taxon>
        <taxon>Hypocreales</taxon>
        <taxon>Nectriaceae</taxon>
        <taxon>Fusarium</taxon>
        <taxon>Fusarium oxysporum species complex</taxon>
    </lineage>
</organism>
<name>A0A0D2XKB4_FUSOF</name>
<feature type="region of interest" description="Disordered" evidence="1">
    <location>
        <begin position="167"/>
        <end position="227"/>
    </location>
</feature>
<dbReference type="STRING" id="426428.A0A0D2XKB4"/>
<evidence type="ECO:0000313" key="4">
    <source>
        <dbReference type="Proteomes" id="UP000002489"/>
    </source>
</evidence>
<feature type="compositionally biased region" description="Basic and acidic residues" evidence="1">
    <location>
        <begin position="128"/>
        <end position="140"/>
    </location>
</feature>
<accession>A0A0D2XKB4</accession>
<dbReference type="Proteomes" id="UP000002489">
    <property type="component" value="Unassembled WGS sequence"/>
</dbReference>
<dbReference type="EnsemblFungi" id="FOXG_04387T0">
    <property type="protein sequence ID" value="FOXG_04387P0"/>
    <property type="gene ID" value="FOXG_04387"/>
</dbReference>
<dbReference type="PANTHER" id="PTHR28094:SF2">
    <property type="entry name" value="BACTERIOPHAGE T5 ORF172 DNA-BINDING DOMAIN-CONTAINING PROTEIN"/>
    <property type="match status" value="1"/>
</dbReference>
<evidence type="ECO:0000259" key="2">
    <source>
        <dbReference type="SMART" id="SM00974"/>
    </source>
</evidence>
<dbReference type="PANTHER" id="PTHR28094">
    <property type="entry name" value="MEIOTICALLY UP-REGULATED GENE 113 PROTEIN"/>
    <property type="match status" value="1"/>
</dbReference>